<dbReference type="EMBL" id="REGN01004409">
    <property type="protein sequence ID" value="RNA17646.1"/>
    <property type="molecule type" value="Genomic_DNA"/>
</dbReference>
<evidence type="ECO:0000313" key="2">
    <source>
        <dbReference type="Proteomes" id="UP000276133"/>
    </source>
</evidence>
<proteinExistence type="predicted"/>
<organism evidence="1 2">
    <name type="scientific">Brachionus plicatilis</name>
    <name type="common">Marine rotifer</name>
    <name type="synonym">Brachionus muelleri</name>
    <dbReference type="NCBI Taxonomy" id="10195"/>
    <lineage>
        <taxon>Eukaryota</taxon>
        <taxon>Metazoa</taxon>
        <taxon>Spiralia</taxon>
        <taxon>Gnathifera</taxon>
        <taxon>Rotifera</taxon>
        <taxon>Eurotatoria</taxon>
        <taxon>Monogononta</taxon>
        <taxon>Pseudotrocha</taxon>
        <taxon>Ploima</taxon>
        <taxon>Brachionidae</taxon>
        <taxon>Brachionus</taxon>
    </lineage>
</organism>
<gene>
    <name evidence="1" type="ORF">BpHYR1_028435</name>
</gene>
<accession>A0A3M7R246</accession>
<keyword evidence="2" id="KW-1185">Reference proteome</keyword>
<name>A0A3M7R246_BRAPC</name>
<dbReference type="Proteomes" id="UP000276133">
    <property type="component" value="Unassembled WGS sequence"/>
</dbReference>
<dbReference type="AlphaFoldDB" id="A0A3M7R246"/>
<protein>
    <submittedName>
        <fullName evidence="1">Uncharacterized protein</fullName>
    </submittedName>
</protein>
<sequence>MMNNQKYLELVYFAKIRFSIIQIYACRTIENERLCSSINSSTFGFLHSGHAGLVPRSILVLTPR</sequence>
<evidence type="ECO:0000313" key="1">
    <source>
        <dbReference type="EMBL" id="RNA17646.1"/>
    </source>
</evidence>
<reference evidence="1 2" key="1">
    <citation type="journal article" date="2018" name="Sci. Rep.">
        <title>Genomic signatures of local adaptation to the degree of environmental predictability in rotifers.</title>
        <authorList>
            <person name="Franch-Gras L."/>
            <person name="Hahn C."/>
            <person name="Garcia-Roger E.M."/>
            <person name="Carmona M.J."/>
            <person name="Serra M."/>
            <person name="Gomez A."/>
        </authorList>
    </citation>
    <scope>NUCLEOTIDE SEQUENCE [LARGE SCALE GENOMIC DNA]</scope>
    <source>
        <strain evidence="1">HYR1</strain>
    </source>
</reference>
<comment type="caution">
    <text evidence="1">The sequence shown here is derived from an EMBL/GenBank/DDBJ whole genome shotgun (WGS) entry which is preliminary data.</text>
</comment>